<sequence length="88" mass="10400">MSDLIQSKKRKKENLTPSITKKPFQKPINENKLIQSTKEDILKTLREIQKKNKEILTKQLKNQETSRLKELIPENIYNLIIGQDKKIN</sequence>
<keyword evidence="4" id="KW-1185">Reference proteome</keyword>
<accession>A0A9Q0L5L6</accession>
<evidence type="ECO:0000313" key="3">
    <source>
        <dbReference type="EMBL" id="KAJ5066205.1"/>
    </source>
</evidence>
<protein>
    <submittedName>
        <fullName evidence="3">Uncharacterized protein</fullName>
    </submittedName>
</protein>
<proteinExistence type="predicted"/>
<keyword evidence="1" id="KW-0175">Coiled coil</keyword>
<evidence type="ECO:0000256" key="1">
    <source>
        <dbReference type="SAM" id="Coils"/>
    </source>
</evidence>
<evidence type="ECO:0000313" key="4">
    <source>
        <dbReference type="Proteomes" id="UP001149090"/>
    </source>
</evidence>
<evidence type="ECO:0000256" key="2">
    <source>
        <dbReference type="SAM" id="MobiDB-lite"/>
    </source>
</evidence>
<reference evidence="3" key="1">
    <citation type="submission" date="2022-10" db="EMBL/GenBank/DDBJ databases">
        <title>Novel sulphate-reducing endosymbionts in the free-living metamonad Anaeramoeba.</title>
        <authorList>
            <person name="Jerlstrom-Hultqvist J."/>
            <person name="Cepicka I."/>
            <person name="Gallot-Lavallee L."/>
            <person name="Salas-Leiva D."/>
            <person name="Curtis B.A."/>
            <person name="Zahonova K."/>
            <person name="Pipaliya S."/>
            <person name="Dacks J."/>
            <person name="Roger A.J."/>
        </authorList>
    </citation>
    <scope>NUCLEOTIDE SEQUENCE</scope>
    <source>
        <strain evidence="3">BMAN</strain>
    </source>
</reference>
<feature type="region of interest" description="Disordered" evidence="2">
    <location>
        <begin position="1"/>
        <end position="23"/>
    </location>
</feature>
<comment type="caution">
    <text evidence="3">The sequence shown here is derived from an EMBL/GenBank/DDBJ whole genome shotgun (WGS) entry which is preliminary data.</text>
</comment>
<organism evidence="3 4">
    <name type="scientific">Anaeramoeba ignava</name>
    <name type="common">Anaerobic marine amoeba</name>
    <dbReference type="NCBI Taxonomy" id="1746090"/>
    <lineage>
        <taxon>Eukaryota</taxon>
        <taxon>Metamonada</taxon>
        <taxon>Anaeramoebidae</taxon>
        <taxon>Anaeramoeba</taxon>
    </lineage>
</organism>
<dbReference type="EMBL" id="JAPDFW010000147">
    <property type="protein sequence ID" value="KAJ5066205.1"/>
    <property type="molecule type" value="Genomic_DNA"/>
</dbReference>
<feature type="coiled-coil region" evidence="1">
    <location>
        <begin position="34"/>
        <end position="66"/>
    </location>
</feature>
<dbReference type="Proteomes" id="UP001149090">
    <property type="component" value="Unassembled WGS sequence"/>
</dbReference>
<gene>
    <name evidence="3" type="ORF">M0811_03538</name>
</gene>
<name>A0A9Q0L5L6_ANAIG</name>
<dbReference type="AlphaFoldDB" id="A0A9Q0L5L6"/>